<keyword evidence="1" id="KW-0812">Transmembrane</keyword>
<protein>
    <submittedName>
        <fullName evidence="2">Unannotated protein</fullName>
    </submittedName>
</protein>
<feature type="transmembrane region" description="Helical" evidence="1">
    <location>
        <begin position="23"/>
        <end position="43"/>
    </location>
</feature>
<organism evidence="2">
    <name type="scientific">freshwater metagenome</name>
    <dbReference type="NCBI Taxonomy" id="449393"/>
    <lineage>
        <taxon>unclassified sequences</taxon>
        <taxon>metagenomes</taxon>
        <taxon>ecological metagenomes</taxon>
    </lineage>
</organism>
<evidence type="ECO:0000256" key="1">
    <source>
        <dbReference type="SAM" id="Phobius"/>
    </source>
</evidence>
<feature type="transmembrane region" description="Helical" evidence="1">
    <location>
        <begin position="82"/>
        <end position="102"/>
    </location>
</feature>
<dbReference type="AlphaFoldDB" id="A0A6J6VBJ1"/>
<keyword evidence="1" id="KW-1133">Transmembrane helix</keyword>
<reference evidence="2" key="1">
    <citation type="submission" date="2020-05" db="EMBL/GenBank/DDBJ databases">
        <authorList>
            <person name="Chiriac C."/>
            <person name="Salcher M."/>
            <person name="Ghai R."/>
            <person name="Kavagutti S V."/>
        </authorList>
    </citation>
    <scope>NUCLEOTIDE SEQUENCE</scope>
</reference>
<name>A0A6J6VBJ1_9ZZZZ</name>
<keyword evidence="1" id="KW-0472">Membrane</keyword>
<dbReference type="EMBL" id="CAEZZM010000141">
    <property type="protein sequence ID" value="CAB4768629.1"/>
    <property type="molecule type" value="Genomic_DNA"/>
</dbReference>
<sequence>MHVCLARAEVAALDGVLEQTVDAVAVALIILCGVNAALGSNGVRASWRVVKRKCVNLITQFGKRCGGGCTCKAGANHDDLELSLVVWVYQLGVCLVVIPLVGQRA</sequence>
<accession>A0A6J6VBJ1</accession>
<gene>
    <name evidence="2" type="ORF">UFOPK2872_01029</name>
</gene>
<proteinExistence type="predicted"/>
<evidence type="ECO:0000313" key="2">
    <source>
        <dbReference type="EMBL" id="CAB4768629.1"/>
    </source>
</evidence>